<dbReference type="AlphaFoldDB" id="A0A9K3Q0L9"/>
<reference evidence="3" key="2">
    <citation type="submission" date="2021-04" db="EMBL/GenBank/DDBJ databases">
        <authorList>
            <person name="Podell S."/>
        </authorList>
    </citation>
    <scope>NUCLEOTIDE SEQUENCE</scope>
    <source>
        <strain evidence="3">Hildebrandi</strain>
    </source>
</reference>
<evidence type="ECO:0000256" key="1">
    <source>
        <dbReference type="SAM" id="Coils"/>
    </source>
</evidence>
<feature type="region of interest" description="Disordered" evidence="2">
    <location>
        <begin position="241"/>
        <end position="287"/>
    </location>
</feature>
<evidence type="ECO:0000313" key="3">
    <source>
        <dbReference type="EMBL" id="KAG7363794.1"/>
    </source>
</evidence>
<keyword evidence="1" id="KW-0175">Coiled coil</keyword>
<gene>
    <name evidence="3" type="ORF">IV203_027155</name>
</gene>
<comment type="caution">
    <text evidence="3">The sequence shown here is derived from an EMBL/GenBank/DDBJ whole genome shotgun (WGS) entry which is preliminary data.</text>
</comment>
<keyword evidence="4" id="KW-1185">Reference proteome</keyword>
<dbReference type="Proteomes" id="UP000693970">
    <property type="component" value="Unassembled WGS sequence"/>
</dbReference>
<feature type="compositionally biased region" description="Low complexity" evidence="2">
    <location>
        <begin position="241"/>
        <end position="252"/>
    </location>
</feature>
<evidence type="ECO:0000256" key="2">
    <source>
        <dbReference type="SAM" id="MobiDB-lite"/>
    </source>
</evidence>
<protein>
    <submittedName>
        <fullName evidence="3">Uncharacterized protein</fullName>
    </submittedName>
</protein>
<feature type="compositionally biased region" description="Polar residues" evidence="2">
    <location>
        <begin position="369"/>
        <end position="386"/>
    </location>
</feature>
<organism evidence="3 4">
    <name type="scientific">Nitzschia inconspicua</name>
    <dbReference type="NCBI Taxonomy" id="303405"/>
    <lineage>
        <taxon>Eukaryota</taxon>
        <taxon>Sar</taxon>
        <taxon>Stramenopiles</taxon>
        <taxon>Ochrophyta</taxon>
        <taxon>Bacillariophyta</taxon>
        <taxon>Bacillariophyceae</taxon>
        <taxon>Bacillariophycidae</taxon>
        <taxon>Bacillariales</taxon>
        <taxon>Bacillariaceae</taxon>
        <taxon>Nitzschia</taxon>
    </lineage>
</organism>
<dbReference type="EMBL" id="JAGRRH010000010">
    <property type="protein sequence ID" value="KAG7363794.1"/>
    <property type="molecule type" value="Genomic_DNA"/>
</dbReference>
<dbReference type="PANTHER" id="PTHR39290:SF6">
    <property type="entry name" value="S-ADENOSYL-L-METHIONINE-DEPENDENT METHYLTRANSFERASES SUPERFAMILY PROTEIN"/>
    <property type="match status" value="1"/>
</dbReference>
<reference evidence="3" key="1">
    <citation type="journal article" date="2021" name="Sci. Rep.">
        <title>Diploid genomic architecture of Nitzschia inconspicua, an elite biomass production diatom.</title>
        <authorList>
            <person name="Oliver A."/>
            <person name="Podell S."/>
            <person name="Pinowska A."/>
            <person name="Traller J.C."/>
            <person name="Smith S.R."/>
            <person name="McClure R."/>
            <person name="Beliaev A."/>
            <person name="Bohutskyi P."/>
            <person name="Hill E.A."/>
            <person name="Rabines A."/>
            <person name="Zheng H."/>
            <person name="Allen L.Z."/>
            <person name="Kuo A."/>
            <person name="Grigoriev I.V."/>
            <person name="Allen A.E."/>
            <person name="Hazlebeck D."/>
            <person name="Allen E.E."/>
        </authorList>
    </citation>
    <scope>NUCLEOTIDE SEQUENCE</scope>
    <source>
        <strain evidence="3">Hildebrandi</strain>
    </source>
</reference>
<dbReference type="OrthoDB" id="5411518at2759"/>
<name>A0A9K3Q0L9_9STRA</name>
<feature type="region of interest" description="Disordered" evidence="2">
    <location>
        <begin position="357"/>
        <end position="386"/>
    </location>
</feature>
<dbReference type="PANTHER" id="PTHR39290">
    <property type="entry name" value="C3H1-TYPE DOMAIN-CONTAINING PROTEIN-RELATED"/>
    <property type="match status" value="1"/>
</dbReference>
<proteinExistence type="predicted"/>
<evidence type="ECO:0000313" key="4">
    <source>
        <dbReference type="Proteomes" id="UP000693970"/>
    </source>
</evidence>
<feature type="compositionally biased region" description="Acidic residues" evidence="2">
    <location>
        <begin position="258"/>
        <end position="274"/>
    </location>
</feature>
<accession>A0A9K3Q0L9</accession>
<sequence length="386" mass="44436">MMGIPLPIPRVVTYDDPVLVLPKKALRQRHRDELQLRQLLERVAAQQQQQQQQQETQNQQQTQQQQQDQQQQSVLGQELFQLVYGKGVTPQQREDFLVRYGCTGWTPDIIEYLVTIAAKRGIVEIGAGHGQWARALNDAYQQKQQQQHPHKKQQQSFDFVLAYDDQSNLPLNTHVYNPYTQPHHDYFGTVHRIQKDQQHLQQILQSWTCRHRVLLLVYPPPGPMAKTVLQTYINANTNTTINTNSNTTNAHTTTHDNVDDDVDIDDDDEADDDVDSSHKQQQQQQQQQLVVVYVGEGRGGANADDDFFDLLSNGEWTLQKQLPVQRPPGNKGYETLLVLQHRQHQQPQQERSIKAAATNNNSSREKKLVQSSNNSTTRLYGYNVNR</sequence>
<feature type="coiled-coil region" evidence="1">
    <location>
        <begin position="29"/>
        <end position="65"/>
    </location>
</feature>